<proteinExistence type="predicted"/>
<evidence type="ECO:0000313" key="3">
    <source>
        <dbReference type="Proteomes" id="UP000501773"/>
    </source>
</evidence>
<dbReference type="CDD" id="cd02976">
    <property type="entry name" value="NrdH"/>
    <property type="match status" value="1"/>
</dbReference>
<dbReference type="Proteomes" id="UP000501773">
    <property type="component" value="Segment"/>
</dbReference>
<evidence type="ECO:0000259" key="1">
    <source>
        <dbReference type="Pfam" id="PF00462"/>
    </source>
</evidence>
<dbReference type="SUPFAM" id="SSF52833">
    <property type="entry name" value="Thioredoxin-like"/>
    <property type="match status" value="1"/>
</dbReference>
<name>A0A6G9LMF0_9CAUD</name>
<accession>A0A6G9LMF0</accession>
<sequence>MEINRIVVYGRTNCPQCKMTCKVLEKEGIEYRYINIDENQPERLRLTLLGFQTVPVTRIIFENGEQDQYITGFRPNELKKLK</sequence>
<feature type="domain" description="Glutaredoxin" evidence="1">
    <location>
        <begin position="6"/>
        <end position="58"/>
    </location>
</feature>
<organism evidence="2 3">
    <name type="scientific">Enterococcus phage nattely</name>
    <dbReference type="NCBI Taxonomy" id="2719593"/>
    <lineage>
        <taxon>Viruses</taxon>
        <taxon>Duplodnaviria</taxon>
        <taxon>Heunggongvirae</taxon>
        <taxon>Uroviricota</taxon>
        <taxon>Caudoviricetes</taxon>
        <taxon>Andrewesvirinae</taxon>
        <taxon>Vipetofemvirus</taxon>
        <taxon>Vipetofemvirus nattely</taxon>
    </lineage>
</organism>
<evidence type="ECO:0000313" key="2">
    <source>
        <dbReference type="EMBL" id="QIQ66189.1"/>
    </source>
</evidence>
<dbReference type="Gene3D" id="3.40.30.10">
    <property type="entry name" value="Glutaredoxin"/>
    <property type="match status" value="1"/>
</dbReference>
<dbReference type="EMBL" id="MT119360">
    <property type="protein sequence ID" value="QIQ66189.1"/>
    <property type="molecule type" value="Genomic_DNA"/>
</dbReference>
<dbReference type="InterPro" id="IPR036249">
    <property type="entry name" value="Thioredoxin-like_sf"/>
</dbReference>
<dbReference type="PROSITE" id="PS51354">
    <property type="entry name" value="GLUTAREDOXIN_2"/>
    <property type="match status" value="1"/>
</dbReference>
<dbReference type="InterPro" id="IPR002109">
    <property type="entry name" value="Glutaredoxin"/>
</dbReference>
<dbReference type="Pfam" id="PF00462">
    <property type="entry name" value="Glutaredoxin"/>
    <property type="match status" value="1"/>
</dbReference>
<keyword evidence="3" id="KW-1185">Reference proteome</keyword>
<protein>
    <recommendedName>
        <fullName evidence="1">Glutaredoxin domain-containing protein</fullName>
    </recommendedName>
</protein>
<reference evidence="3" key="1">
    <citation type="submission" date="2020-02" db="EMBL/GenBank/DDBJ databases">
        <authorList>
            <person name="Olsen N.S."/>
            <person name="Forero-Junco L."/>
            <person name="Kot W."/>
            <person name="Hansen L.H."/>
        </authorList>
    </citation>
    <scope>NUCLEOTIDE SEQUENCE [LARGE SCALE GENOMIC DNA]</scope>
</reference>
<gene>
    <name evidence="2" type="ORF">nattely_22</name>
</gene>